<feature type="domain" description="AB hydrolase-1" evidence="1">
    <location>
        <begin position="26"/>
        <end position="258"/>
    </location>
</feature>
<dbReference type="Pfam" id="PF12697">
    <property type="entry name" value="Abhydrolase_6"/>
    <property type="match status" value="1"/>
</dbReference>
<organism evidence="2 3">
    <name type="scientific">Streptomyces viridochromogenes</name>
    <dbReference type="NCBI Taxonomy" id="1938"/>
    <lineage>
        <taxon>Bacteria</taxon>
        <taxon>Bacillati</taxon>
        <taxon>Actinomycetota</taxon>
        <taxon>Actinomycetes</taxon>
        <taxon>Kitasatosporales</taxon>
        <taxon>Streptomycetaceae</taxon>
        <taxon>Streptomyces</taxon>
    </lineage>
</organism>
<reference evidence="2 3" key="1">
    <citation type="submission" date="2015-06" db="EMBL/GenBank/DDBJ databases">
        <authorList>
            <person name="Hoefler B.C."/>
            <person name="Straight P.D."/>
        </authorList>
    </citation>
    <scope>NUCLEOTIDE SEQUENCE [LARGE SCALE GENOMIC DNA]</scope>
    <source>
        <strain evidence="2 3">NRRL 3427</strain>
    </source>
</reference>
<dbReference type="EMBL" id="LGUP01000394">
    <property type="protein sequence ID" value="KOG10278.1"/>
    <property type="molecule type" value="Genomic_DNA"/>
</dbReference>
<dbReference type="Gene3D" id="3.40.50.1820">
    <property type="entry name" value="alpha/beta hydrolase"/>
    <property type="match status" value="1"/>
</dbReference>
<dbReference type="GO" id="GO:0003824">
    <property type="term" value="F:catalytic activity"/>
    <property type="evidence" value="ECO:0007669"/>
    <property type="project" value="UniProtKB-ARBA"/>
</dbReference>
<dbReference type="Proteomes" id="UP000037023">
    <property type="component" value="Unassembled WGS sequence"/>
</dbReference>
<dbReference type="PANTHER" id="PTHR43194:SF2">
    <property type="entry name" value="PEROXISOMAL MEMBRANE PROTEIN LPX1"/>
    <property type="match status" value="1"/>
</dbReference>
<gene>
    <name evidence="2" type="ORF">ADK34_35700</name>
</gene>
<dbReference type="PATRIC" id="fig|1938.6.peg.7708"/>
<accession>A0A0L8J9B6</accession>
<dbReference type="RefSeq" id="WP_051787595.1">
    <property type="nucleotide sequence ID" value="NZ_LGUP01000394.1"/>
</dbReference>
<comment type="caution">
    <text evidence="2">The sequence shown here is derived from an EMBL/GenBank/DDBJ whole genome shotgun (WGS) entry which is preliminary data.</text>
</comment>
<dbReference type="AlphaFoldDB" id="A0A0L8J9B6"/>
<name>A0A0L8J9B6_STRVR</name>
<dbReference type="SUPFAM" id="SSF53474">
    <property type="entry name" value="alpha/beta-Hydrolases"/>
    <property type="match status" value="1"/>
</dbReference>
<dbReference type="InterPro" id="IPR029058">
    <property type="entry name" value="AB_hydrolase_fold"/>
</dbReference>
<evidence type="ECO:0000259" key="1">
    <source>
        <dbReference type="Pfam" id="PF12697"/>
    </source>
</evidence>
<sequence length="265" mass="27672">MISAKTLTLHDGTPVPLTCVGSGPTVVVVHGVMSTGENWLDVAHHLAPIHQCVLLNRRGRTPGAALGADYGLHTEVGDLRDLLNDLGPDVTLVGHSYGGTIALLAALEHPGLRSLVLYEPAWPLVGPIGGSAVRLIAETVARGDLDTALAAILTQIMNMPAEAVDQLRDAPQWQDQRVLVPSTVAELRALDALPPTIGRFARLATPTRILLGEATPAESPFSHTARALVDVMPDAVLERVPGQGHLAHVFAPARLAAAIAAAGLA</sequence>
<dbReference type="OrthoDB" id="7185741at2"/>
<dbReference type="PANTHER" id="PTHR43194">
    <property type="entry name" value="HYDROLASE ALPHA/BETA FOLD FAMILY"/>
    <property type="match status" value="1"/>
</dbReference>
<dbReference type="InterPro" id="IPR000073">
    <property type="entry name" value="AB_hydrolase_1"/>
</dbReference>
<protein>
    <recommendedName>
        <fullName evidence="1">AB hydrolase-1 domain-containing protein</fullName>
    </recommendedName>
</protein>
<proteinExistence type="predicted"/>
<evidence type="ECO:0000313" key="3">
    <source>
        <dbReference type="Proteomes" id="UP000037023"/>
    </source>
</evidence>
<evidence type="ECO:0000313" key="2">
    <source>
        <dbReference type="EMBL" id="KOG10278.1"/>
    </source>
</evidence>
<dbReference type="InterPro" id="IPR050228">
    <property type="entry name" value="Carboxylesterase_BioH"/>
</dbReference>